<sequence length="140" mass="15449">MNKKRITILVPLLCIGLIGIYVATTMFNKTSEGVLDISPDVSLESSMLLNDFLNNEDEANTKYLEKVVEVTGKIAQLDSIKNKGIVVLRTDSAIGTVICHLEPSETSKWSVLKKDQNITIKGICTGYLMDVILVKCMLTK</sequence>
<proteinExistence type="predicted"/>
<keyword evidence="1" id="KW-1133">Transmembrane helix</keyword>
<reference evidence="2 3" key="1">
    <citation type="submission" date="2016-01" db="EMBL/GenBank/DDBJ databases">
        <title>The draft genome sequence of Aquimarina sp. RZW4-3-2.</title>
        <authorList>
            <person name="Wang Y."/>
        </authorList>
    </citation>
    <scope>NUCLEOTIDE SEQUENCE [LARGE SCALE GENOMIC DNA]</scope>
    <source>
        <strain evidence="2 3">RZW4-3-2</strain>
    </source>
</reference>
<comment type="caution">
    <text evidence="2">The sequence shown here is derived from an EMBL/GenBank/DDBJ whole genome shotgun (WGS) entry which is preliminary data.</text>
</comment>
<evidence type="ECO:0008006" key="4">
    <source>
        <dbReference type="Google" id="ProtNLM"/>
    </source>
</evidence>
<gene>
    <name evidence="2" type="ORF">AWE51_11525</name>
</gene>
<feature type="transmembrane region" description="Helical" evidence="1">
    <location>
        <begin position="7"/>
        <end position="27"/>
    </location>
</feature>
<keyword evidence="1" id="KW-0472">Membrane</keyword>
<dbReference type="AlphaFoldDB" id="A0A162YJR9"/>
<dbReference type="RefSeq" id="WP_066317020.1">
    <property type="nucleotide sequence ID" value="NZ_CANLSS010000012.1"/>
</dbReference>
<accession>A0A162YJR9</accession>
<organism evidence="2 3">
    <name type="scientific">Aquimarina aggregata</name>
    <dbReference type="NCBI Taxonomy" id="1642818"/>
    <lineage>
        <taxon>Bacteria</taxon>
        <taxon>Pseudomonadati</taxon>
        <taxon>Bacteroidota</taxon>
        <taxon>Flavobacteriia</taxon>
        <taxon>Flavobacteriales</taxon>
        <taxon>Flavobacteriaceae</taxon>
        <taxon>Aquimarina</taxon>
    </lineage>
</organism>
<dbReference type="OrthoDB" id="673558at2"/>
<dbReference type="EMBL" id="LQRT01000035">
    <property type="protein sequence ID" value="KZS39179.1"/>
    <property type="molecule type" value="Genomic_DNA"/>
</dbReference>
<keyword evidence="1" id="KW-0812">Transmembrane</keyword>
<keyword evidence="3" id="KW-1185">Reference proteome</keyword>
<dbReference type="InterPro" id="IPR024422">
    <property type="entry name" value="Protein_unknown_function_OB"/>
</dbReference>
<dbReference type="Pfam" id="PF12869">
    <property type="entry name" value="tRNA_anti-like"/>
    <property type="match status" value="1"/>
</dbReference>
<evidence type="ECO:0000256" key="1">
    <source>
        <dbReference type="SAM" id="Phobius"/>
    </source>
</evidence>
<dbReference type="STRING" id="1642818.AWE51_11525"/>
<protein>
    <recommendedName>
        <fullName evidence="4">tRNA_anti-like</fullName>
    </recommendedName>
</protein>
<evidence type="ECO:0000313" key="3">
    <source>
        <dbReference type="Proteomes" id="UP000076715"/>
    </source>
</evidence>
<name>A0A162YJR9_9FLAO</name>
<evidence type="ECO:0000313" key="2">
    <source>
        <dbReference type="EMBL" id="KZS39179.1"/>
    </source>
</evidence>
<dbReference type="Proteomes" id="UP000076715">
    <property type="component" value="Unassembled WGS sequence"/>
</dbReference>